<dbReference type="KEGG" id="tpol:Mal48_34580"/>
<gene>
    <name evidence="2" type="ORF">Mal48_34580</name>
</gene>
<dbReference type="AlphaFoldDB" id="A0A517QRF9"/>
<organism evidence="2 3">
    <name type="scientific">Thalassoglobus polymorphus</name>
    <dbReference type="NCBI Taxonomy" id="2527994"/>
    <lineage>
        <taxon>Bacteria</taxon>
        <taxon>Pseudomonadati</taxon>
        <taxon>Planctomycetota</taxon>
        <taxon>Planctomycetia</taxon>
        <taxon>Planctomycetales</taxon>
        <taxon>Planctomycetaceae</taxon>
        <taxon>Thalassoglobus</taxon>
    </lineage>
</organism>
<feature type="region of interest" description="Disordered" evidence="1">
    <location>
        <begin position="1"/>
        <end position="23"/>
    </location>
</feature>
<reference evidence="2 3" key="1">
    <citation type="submission" date="2019-02" db="EMBL/GenBank/DDBJ databases">
        <title>Deep-cultivation of Planctomycetes and their phenomic and genomic characterization uncovers novel biology.</title>
        <authorList>
            <person name="Wiegand S."/>
            <person name="Jogler M."/>
            <person name="Boedeker C."/>
            <person name="Pinto D."/>
            <person name="Vollmers J."/>
            <person name="Rivas-Marin E."/>
            <person name="Kohn T."/>
            <person name="Peeters S.H."/>
            <person name="Heuer A."/>
            <person name="Rast P."/>
            <person name="Oberbeckmann S."/>
            <person name="Bunk B."/>
            <person name="Jeske O."/>
            <person name="Meyerdierks A."/>
            <person name="Storesund J.E."/>
            <person name="Kallscheuer N."/>
            <person name="Luecker S."/>
            <person name="Lage O.M."/>
            <person name="Pohl T."/>
            <person name="Merkel B.J."/>
            <person name="Hornburger P."/>
            <person name="Mueller R.-W."/>
            <person name="Bruemmer F."/>
            <person name="Labrenz M."/>
            <person name="Spormann A.M."/>
            <person name="Op den Camp H."/>
            <person name="Overmann J."/>
            <person name="Amann R."/>
            <person name="Jetten M.S.M."/>
            <person name="Mascher T."/>
            <person name="Medema M.H."/>
            <person name="Devos D.P."/>
            <person name="Kaster A.-K."/>
            <person name="Ovreas L."/>
            <person name="Rohde M."/>
            <person name="Galperin M.Y."/>
            <person name="Jogler C."/>
        </authorList>
    </citation>
    <scope>NUCLEOTIDE SEQUENCE [LARGE SCALE GENOMIC DNA]</scope>
    <source>
        <strain evidence="2 3">Mal48</strain>
    </source>
</reference>
<accession>A0A517QRF9</accession>
<protein>
    <submittedName>
        <fullName evidence="2">Uncharacterized protein</fullName>
    </submittedName>
</protein>
<evidence type="ECO:0000313" key="2">
    <source>
        <dbReference type="EMBL" id="QDT34198.1"/>
    </source>
</evidence>
<dbReference type="Proteomes" id="UP000315724">
    <property type="component" value="Chromosome"/>
</dbReference>
<evidence type="ECO:0000256" key="1">
    <source>
        <dbReference type="SAM" id="MobiDB-lite"/>
    </source>
</evidence>
<dbReference type="EMBL" id="CP036267">
    <property type="protein sequence ID" value="QDT34198.1"/>
    <property type="molecule type" value="Genomic_DNA"/>
</dbReference>
<evidence type="ECO:0000313" key="3">
    <source>
        <dbReference type="Proteomes" id="UP000315724"/>
    </source>
</evidence>
<sequence>MDEENLFFHRIQSPPLSPRRRSASAQEQSISDLICRLLWLIRSVFESKQFPTIAEIFDQSLRMRANLELNFTRQHCNGISINHLTEATYNKNKTAPILELAQIAGNVSLQSC</sequence>
<name>A0A517QRF9_9PLAN</name>
<keyword evidence="3" id="KW-1185">Reference proteome</keyword>
<proteinExistence type="predicted"/>